<sequence>MFDFFKPKVKAIKFPKEEILPKYYKMRTWNLSGVFIGYMGYYLVRNNITLSTPFIQNQLDLSKSDIGTITGSMLIAYGISKGAMSVISDKADPKKNIWL</sequence>
<evidence type="ECO:0000313" key="7">
    <source>
        <dbReference type="Proteomes" id="UP000275504"/>
    </source>
</evidence>
<dbReference type="Proteomes" id="UP000275504">
    <property type="component" value="Chromosome"/>
</dbReference>
<dbReference type="InterPro" id="IPR036259">
    <property type="entry name" value="MFS_trans_sf"/>
</dbReference>
<reference evidence="6 7" key="1">
    <citation type="submission" date="2018-12" db="EMBL/GenBank/DDBJ databases">
        <authorList>
            <consortium name="Pathogen Informatics"/>
        </authorList>
    </citation>
    <scope>NUCLEOTIDE SEQUENCE [LARGE SCALE GENOMIC DNA]</scope>
    <source>
        <strain evidence="6 7">NCTC11951</strain>
    </source>
</reference>
<dbReference type="InterPro" id="IPR051337">
    <property type="entry name" value="OPA_Antiporter"/>
</dbReference>
<organism evidence="6 7">
    <name type="scientific">Campylobacter jejuni subsp. doylei</name>
    <dbReference type="NCBI Taxonomy" id="32021"/>
    <lineage>
        <taxon>Bacteria</taxon>
        <taxon>Pseudomonadati</taxon>
        <taxon>Campylobacterota</taxon>
        <taxon>Epsilonproteobacteria</taxon>
        <taxon>Campylobacterales</taxon>
        <taxon>Campylobacteraceae</taxon>
        <taxon>Campylobacter</taxon>
    </lineage>
</organism>
<dbReference type="GO" id="GO:0012505">
    <property type="term" value="C:endomembrane system"/>
    <property type="evidence" value="ECO:0007669"/>
    <property type="project" value="UniProtKB-SubCell"/>
</dbReference>
<dbReference type="Gene3D" id="1.20.1250.20">
    <property type="entry name" value="MFS general substrate transporter like domains"/>
    <property type="match status" value="1"/>
</dbReference>
<keyword evidence="4 5" id="KW-0472">Membrane</keyword>
<dbReference type="EMBL" id="LR134359">
    <property type="protein sequence ID" value="VEG62796.1"/>
    <property type="molecule type" value="Genomic_DNA"/>
</dbReference>
<evidence type="ECO:0000256" key="4">
    <source>
        <dbReference type="ARBA" id="ARBA00023136"/>
    </source>
</evidence>
<proteinExistence type="predicted"/>
<name>A0A3S4U8M7_CAMJU</name>
<evidence type="ECO:0000256" key="3">
    <source>
        <dbReference type="ARBA" id="ARBA00022989"/>
    </source>
</evidence>
<dbReference type="PANTHER" id="PTHR43826">
    <property type="entry name" value="GLUCOSE-6-PHOSPHATE EXCHANGER SLC37A4"/>
    <property type="match status" value="1"/>
</dbReference>
<dbReference type="SUPFAM" id="SSF103473">
    <property type="entry name" value="MFS general substrate transporter"/>
    <property type="match status" value="1"/>
</dbReference>
<evidence type="ECO:0000256" key="1">
    <source>
        <dbReference type="ARBA" id="ARBA00004127"/>
    </source>
</evidence>
<accession>A0A3S4U8M7</accession>
<keyword evidence="2 5" id="KW-0812">Transmembrane</keyword>
<dbReference type="GO" id="GO:0061513">
    <property type="term" value="F:glucose 6-phosphate:phosphate antiporter activity"/>
    <property type="evidence" value="ECO:0007669"/>
    <property type="project" value="TreeGrafter"/>
</dbReference>
<gene>
    <name evidence="6" type="primary">glpT_3</name>
    <name evidence="6" type="ORF">NCTC11951_01947</name>
</gene>
<dbReference type="GO" id="GO:0005886">
    <property type="term" value="C:plasma membrane"/>
    <property type="evidence" value="ECO:0007669"/>
    <property type="project" value="TreeGrafter"/>
</dbReference>
<evidence type="ECO:0000256" key="5">
    <source>
        <dbReference type="SAM" id="Phobius"/>
    </source>
</evidence>
<evidence type="ECO:0000313" key="6">
    <source>
        <dbReference type="EMBL" id="VEG62796.1"/>
    </source>
</evidence>
<evidence type="ECO:0000256" key="2">
    <source>
        <dbReference type="ARBA" id="ARBA00022692"/>
    </source>
</evidence>
<dbReference type="AlphaFoldDB" id="A0A3S4U8M7"/>
<protein>
    <submittedName>
        <fullName evidence="6">Transporter protein</fullName>
    </submittedName>
</protein>
<feature type="transmembrane region" description="Helical" evidence="5">
    <location>
        <begin position="28"/>
        <end position="44"/>
    </location>
</feature>
<dbReference type="GO" id="GO:0035435">
    <property type="term" value="P:phosphate ion transmembrane transport"/>
    <property type="evidence" value="ECO:0007669"/>
    <property type="project" value="TreeGrafter"/>
</dbReference>
<dbReference type="PANTHER" id="PTHR43826:SF6">
    <property type="entry name" value="GLYCEROL-3-PHOSPHATE TRANSPORTER"/>
    <property type="match status" value="1"/>
</dbReference>
<comment type="subcellular location">
    <subcellularLocation>
        <location evidence="1">Endomembrane system</location>
        <topology evidence="1">Multi-pass membrane protein</topology>
    </subcellularLocation>
</comment>
<keyword evidence="3 5" id="KW-1133">Transmembrane helix</keyword>